<keyword evidence="2" id="KW-0238">DNA-binding</keyword>
<dbReference type="Proteomes" id="UP000186736">
    <property type="component" value="Unassembled WGS sequence"/>
</dbReference>
<evidence type="ECO:0000313" key="7">
    <source>
        <dbReference type="EMBL" id="KPM68445.1"/>
    </source>
</evidence>
<evidence type="ECO:0000313" key="12">
    <source>
        <dbReference type="Proteomes" id="UP000186736"/>
    </source>
</evidence>
<dbReference type="InterPro" id="IPR036390">
    <property type="entry name" value="WH_DNA-bd_sf"/>
</dbReference>
<dbReference type="EMBL" id="JARJLO010000460">
    <property type="protein sequence ID" value="MDF3874858.1"/>
    <property type="molecule type" value="Genomic_DNA"/>
</dbReference>
<evidence type="ECO:0000313" key="13">
    <source>
        <dbReference type="Proteomes" id="UP000278162"/>
    </source>
</evidence>
<reference evidence="8" key="6">
    <citation type="submission" date="2023-03" db="EMBL/GenBank/DDBJ databases">
        <title>Draft assemblies of triclosan tolerant bacteria isolated from returned activated sludge.</title>
        <authorList>
            <person name="Van Hamelsveld S."/>
        </authorList>
    </citation>
    <scope>NUCLEOTIDE SEQUENCE</scope>
    <source>
        <strain evidence="8">GW210012_S60</strain>
    </source>
</reference>
<dbReference type="GeneID" id="92664020"/>
<accession>A0A0P7CAV7</accession>
<protein>
    <submittedName>
        <fullName evidence="6">GntR family transcriptional regulator</fullName>
    </submittedName>
    <submittedName>
        <fullName evidence="5">HTH-type transcriptional regulator McbR</fullName>
    </submittedName>
</protein>
<evidence type="ECO:0000313" key="10">
    <source>
        <dbReference type="EMBL" id="RNF90362.1"/>
    </source>
</evidence>
<organism evidence="9 12">
    <name type="scientific">Pseudomonas putida</name>
    <name type="common">Arthrobacter siderocapsulatus</name>
    <dbReference type="NCBI Taxonomy" id="303"/>
    <lineage>
        <taxon>Bacteria</taxon>
        <taxon>Pseudomonadati</taxon>
        <taxon>Pseudomonadota</taxon>
        <taxon>Gammaproteobacteria</taxon>
        <taxon>Pseudomonadales</taxon>
        <taxon>Pseudomonadaceae</taxon>
        <taxon>Pseudomonas</taxon>
    </lineage>
</organism>
<dbReference type="SUPFAM" id="SSF48008">
    <property type="entry name" value="GntR ligand-binding domain-like"/>
    <property type="match status" value="1"/>
</dbReference>
<sequence>MSNPYPIQTLNHSYLGSGIYELLREALITGRFQPDDRLRIRDLAEQLGTSVTPVRDAILQLAKEQALILKTPRDIRVPILTAAQYGEIRSIRLALEGLAAETAAALVTDSELADLQACIENNIAAINAQDLQAALKCNQQFHYALTTIARMPVLAGLLDSLWMRTGPLIARAYGNFNERMAIDHHWEVLDALKRRDGAAARAAICRDILDGNEKMLEYIEMAQAD</sequence>
<dbReference type="PROSITE" id="PS50949">
    <property type="entry name" value="HTH_GNTR"/>
    <property type="match status" value="1"/>
</dbReference>
<dbReference type="Gene3D" id="1.20.120.530">
    <property type="entry name" value="GntR ligand-binding domain-like"/>
    <property type="match status" value="1"/>
</dbReference>
<dbReference type="EMBL" id="LKKS01000017">
    <property type="protein sequence ID" value="KPM68445.1"/>
    <property type="molecule type" value="Genomic_DNA"/>
</dbReference>
<reference evidence="5" key="2">
    <citation type="submission" date="2016-07" db="EMBL/GenBank/DDBJ databases">
        <title>New class B carbapenemase carried by novel plasmid in Pseudomonas putida enviromental strain in eastern Amazonia.</title>
        <authorList>
            <person name="Souza C.O."/>
            <person name="Lima K.V."/>
            <person name="Brasiliense D.M."/>
            <person name="Perez-Chaparro P.J."/>
            <person name="Mamizuka E.M."/>
            <person name="Lima M.O."/>
            <person name="Lima L.N."/>
            <person name="McCulloch J.A."/>
        </authorList>
    </citation>
    <scope>NUCLEOTIDE SEQUENCE [LARGE SCALE GENOMIC DNA]</scope>
    <source>
        <strain evidence="5">IEC33019</strain>
    </source>
</reference>
<keyword evidence="3" id="KW-0804">Transcription</keyword>
<dbReference type="InterPro" id="IPR011711">
    <property type="entry name" value="GntR_C"/>
</dbReference>
<reference evidence="6 14" key="5">
    <citation type="submission" date="2019-12" db="EMBL/GenBank/DDBJ databases">
        <title>complete genome sequences of Pseudomonas putida str. WP8-W18-CRE-01 isolated from wastewater treatment plant effluent.</title>
        <authorList>
            <person name="Sekizuka T."/>
            <person name="Itokawa K."/>
            <person name="Yatsu K."/>
            <person name="Inamine Y."/>
            <person name="Kuroda M."/>
        </authorList>
    </citation>
    <scope>NUCLEOTIDE SEQUENCE [LARGE SCALE GENOMIC DNA]</scope>
    <source>
        <strain evidence="6 14">WP8-W18-CRE-01</strain>
    </source>
</reference>
<accession>A0A1Q9R9W0</accession>
<evidence type="ECO:0000313" key="9">
    <source>
        <dbReference type="EMBL" id="OLS64176.1"/>
    </source>
</evidence>
<dbReference type="Proteomes" id="UP000050437">
    <property type="component" value="Unassembled WGS sequence"/>
</dbReference>
<evidence type="ECO:0000313" key="5">
    <source>
        <dbReference type="EMBL" id="ANY88295.1"/>
    </source>
</evidence>
<dbReference type="EMBL" id="CP016634">
    <property type="protein sequence ID" value="ANY88295.1"/>
    <property type="molecule type" value="Genomic_DNA"/>
</dbReference>
<evidence type="ECO:0000313" key="6">
    <source>
        <dbReference type="EMBL" id="BBT42088.1"/>
    </source>
</evidence>
<dbReference type="EMBL" id="AP022227">
    <property type="protein sequence ID" value="BBT42088.1"/>
    <property type="molecule type" value="Genomic_DNA"/>
</dbReference>
<dbReference type="Proteomes" id="UP000515680">
    <property type="component" value="Chromosome"/>
</dbReference>
<evidence type="ECO:0000313" key="14">
    <source>
        <dbReference type="Proteomes" id="UP000515680"/>
    </source>
</evidence>
<dbReference type="SMART" id="SM00345">
    <property type="entry name" value="HTH_GNTR"/>
    <property type="match status" value="1"/>
</dbReference>
<dbReference type="InterPro" id="IPR008920">
    <property type="entry name" value="TF_FadR/GntR_C"/>
</dbReference>
<gene>
    <name evidence="5" type="primary">mcbR_1</name>
    <name evidence="10" type="ORF">EFK07_10345</name>
    <name evidence="7" type="ORF">HB13667_02315</name>
    <name evidence="5" type="ORF">IEC33019_2751</name>
    <name evidence="8" type="ORF">P3W50_31020</name>
    <name evidence="9" type="ORF">PSEMO_09890</name>
    <name evidence="6" type="ORF">WP8W18C01_44290</name>
</gene>
<dbReference type="Gene3D" id="1.10.10.10">
    <property type="entry name" value="Winged helix-like DNA-binding domain superfamily/Winged helix DNA-binding domain"/>
    <property type="match status" value="1"/>
</dbReference>
<dbReference type="SUPFAM" id="SSF46785">
    <property type="entry name" value="Winged helix' DNA-binding domain"/>
    <property type="match status" value="1"/>
</dbReference>
<dbReference type="AlphaFoldDB" id="A0A0P7CAV7"/>
<evidence type="ECO:0000259" key="4">
    <source>
        <dbReference type="PROSITE" id="PS50949"/>
    </source>
</evidence>
<evidence type="ECO:0000313" key="11">
    <source>
        <dbReference type="Proteomes" id="UP000050437"/>
    </source>
</evidence>
<dbReference type="Pfam" id="PF07729">
    <property type="entry name" value="FCD"/>
    <property type="match status" value="1"/>
</dbReference>
<dbReference type="EMBL" id="MKZO01000008">
    <property type="protein sequence ID" value="OLS64176.1"/>
    <property type="molecule type" value="Genomic_DNA"/>
</dbReference>
<reference evidence="9 12" key="3">
    <citation type="submission" date="2016-10" db="EMBL/GenBank/DDBJ databases">
        <title>Genome Sequence of Pseudomonas putida GM4FR.</title>
        <authorList>
            <person name="Poehlein A."/>
            <person name="Wemheuer F."/>
            <person name="Hollensteiner J."/>
            <person name="Wemheuer B."/>
        </authorList>
    </citation>
    <scope>NUCLEOTIDE SEQUENCE [LARGE SCALE GENOMIC DNA]</scope>
    <source>
        <strain evidence="9 12">GM4FR</strain>
    </source>
</reference>
<dbReference type="GO" id="GO:0003677">
    <property type="term" value="F:DNA binding"/>
    <property type="evidence" value="ECO:0007669"/>
    <property type="project" value="UniProtKB-KW"/>
</dbReference>
<evidence type="ECO:0000313" key="8">
    <source>
        <dbReference type="EMBL" id="MDF3874858.1"/>
    </source>
</evidence>
<dbReference type="InterPro" id="IPR036388">
    <property type="entry name" value="WH-like_DNA-bd_sf"/>
</dbReference>
<dbReference type="EMBL" id="RJAI01000023">
    <property type="protein sequence ID" value="RNF90362.1"/>
    <property type="molecule type" value="Genomic_DNA"/>
</dbReference>
<reference evidence="7 11" key="1">
    <citation type="submission" date="2015-10" db="EMBL/GenBank/DDBJ databases">
        <title>Pseudomonas putida clinical strains.</title>
        <authorList>
            <person name="Molina L."/>
            <person name="Udaondo Z."/>
        </authorList>
    </citation>
    <scope>NUCLEOTIDE SEQUENCE [LARGE SCALE GENOMIC DNA]</scope>
    <source>
        <strain evidence="7 11">HB13667</strain>
    </source>
</reference>
<evidence type="ECO:0000256" key="3">
    <source>
        <dbReference type="ARBA" id="ARBA00023163"/>
    </source>
</evidence>
<feature type="domain" description="HTH gntR-type" evidence="4">
    <location>
        <begin position="13"/>
        <end position="80"/>
    </location>
</feature>
<dbReference type="RefSeq" id="WP_016487046.1">
    <property type="nucleotide sequence ID" value="NZ_ABUNEW020000051.1"/>
</dbReference>
<keyword evidence="1" id="KW-0805">Transcription regulation</keyword>
<dbReference type="Pfam" id="PF00392">
    <property type="entry name" value="GntR"/>
    <property type="match status" value="1"/>
</dbReference>
<dbReference type="PANTHER" id="PTHR43537:SF39">
    <property type="entry name" value="HTH-TYPE TRANSCRIPTIONAL REGULATOR MCBR"/>
    <property type="match status" value="1"/>
</dbReference>
<proteinExistence type="predicted"/>
<dbReference type="InterPro" id="IPR000524">
    <property type="entry name" value="Tscrpt_reg_HTH_GntR"/>
</dbReference>
<dbReference type="OrthoDB" id="7003764at2"/>
<dbReference type="Proteomes" id="UP001217741">
    <property type="component" value="Unassembled WGS sequence"/>
</dbReference>
<dbReference type="Proteomes" id="UP000278162">
    <property type="component" value="Unassembled WGS sequence"/>
</dbReference>
<dbReference type="GO" id="GO:0003700">
    <property type="term" value="F:DNA-binding transcription factor activity"/>
    <property type="evidence" value="ECO:0007669"/>
    <property type="project" value="InterPro"/>
</dbReference>
<name>A0A0P7CAV7_PSEPU</name>
<reference evidence="10 13" key="4">
    <citation type="submission" date="2018-10" db="EMBL/GenBank/DDBJ databases">
        <title>An outbreak of IMP-63 producing strain in France.</title>
        <authorList>
            <person name="Bour M."/>
            <person name="Liapis E."/>
            <person name="Plesiat P."/>
        </authorList>
    </citation>
    <scope>NUCLEOTIDE SEQUENCE [LARGE SCALE GENOMIC DNA]</scope>
    <source>
        <strain evidence="10 13">12917</strain>
    </source>
</reference>
<evidence type="ECO:0000256" key="2">
    <source>
        <dbReference type="ARBA" id="ARBA00023125"/>
    </source>
</evidence>
<evidence type="ECO:0000256" key="1">
    <source>
        <dbReference type="ARBA" id="ARBA00023015"/>
    </source>
</evidence>
<dbReference type="SMART" id="SM00895">
    <property type="entry name" value="FCD"/>
    <property type="match status" value="1"/>
</dbReference>
<dbReference type="PANTHER" id="PTHR43537">
    <property type="entry name" value="TRANSCRIPTIONAL REGULATOR, GNTR FAMILY"/>
    <property type="match status" value="1"/>
</dbReference>